<dbReference type="GO" id="GO:0046556">
    <property type="term" value="F:alpha-L-arabinofuranosidase activity"/>
    <property type="evidence" value="ECO:0007669"/>
    <property type="project" value="UniProtKB-EC"/>
</dbReference>
<dbReference type="Pfam" id="PF00553">
    <property type="entry name" value="CBM_2"/>
    <property type="match status" value="1"/>
</dbReference>
<comment type="catalytic activity">
    <reaction evidence="1">
        <text>Hydrolysis of terminal non-reducing alpha-L-arabinofuranoside residues in alpha-L-arabinosides.</text>
        <dbReference type="EC" id="3.2.1.55"/>
    </reaction>
</comment>
<keyword evidence="8" id="KW-0119">Carbohydrate metabolism</keyword>
<dbReference type="Gene3D" id="2.60.40.290">
    <property type="match status" value="1"/>
</dbReference>
<comment type="caution">
    <text evidence="14">The sequence shown here is derived from an EMBL/GenBank/DDBJ whole genome shotgun (WGS) entry which is preliminary data.</text>
</comment>
<gene>
    <name evidence="14" type="ORF">Phou_057310</name>
</gene>
<dbReference type="EMBL" id="BLPF01000002">
    <property type="protein sequence ID" value="GFJ81551.1"/>
    <property type="molecule type" value="Genomic_DNA"/>
</dbReference>
<evidence type="ECO:0000256" key="2">
    <source>
        <dbReference type="ARBA" id="ARBA00004613"/>
    </source>
</evidence>
<dbReference type="PANTHER" id="PTHR40631:SF1">
    <property type="entry name" value="ALPHA-L-ARABINOFURANOSIDASE AXHA-2-RELATED"/>
    <property type="match status" value="1"/>
</dbReference>
<keyword evidence="10" id="KW-0624">Polysaccharide degradation</keyword>
<dbReference type="GO" id="GO:0045493">
    <property type="term" value="P:xylan catabolic process"/>
    <property type="evidence" value="ECO:0007669"/>
    <property type="project" value="UniProtKB-KW"/>
</dbReference>
<evidence type="ECO:0000313" key="15">
    <source>
        <dbReference type="Proteomes" id="UP000482800"/>
    </source>
</evidence>
<keyword evidence="15" id="KW-1185">Reference proteome</keyword>
<comment type="subcellular location">
    <subcellularLocation>
        <location evidence="2">Secreted</location>
    </subcellularLocation>
</comment>
<dbReference type="GO" id="GO:0030247">
    <property type="term" value="F:polysaccharide binding"/>
    <property type="evidence" value="ECO:0007669"/>
    <property type="project" value="UniProtKB-UniRule"/>
</dbReference>
<organism evidence="14 15">
    <name type="scientific">Phytohabitans houttuyneae</name>
    <dbReference type="NCBI Taxonomy" id="1076126"/>
    <lineage>
        <taxon>Bacteria</taxon>
        <taxon>Bacillati</taxon>
        <taxon>Actinomycetota</taxon>
        <taxon>Actinomycetes</taxon>
        <taxon>Micromonosporales</taxon>
        <taxon>Micromonosporaceae</taxon>
    </lineage>
</organism>
<sequence>MKSPPPRTRSRIAAACAAGLTLAGATAVLTANTAQAAAGCRVDYAISSSWPGGFGANVTITNLGDAVNGWRLTWSFGAGQTITQLWNGSVTQSGAQVTVTNAGYNGSIPTNGTAAFGFNGSWNGSNPAPTTFALNGTTCTGSTAPTTGAPPTTTVPTTAPPTTAPPTTAPPTTPPPNNCSLPSSYRWSSSGVLANPRSGWVSLKDFTHAPYNGRQLVYATTHDTGTSWGSMNFGLFTNFSEMGSASQNQMPFSAVAPSLFYFAPRNLWVLAYQWGGPAFSYRTSTDPTNVNSWSAHQTLFSGSISNSSTGPIDQALIGDSQNMYLFFAGDNGRIYRASMPIGNFPGSFGSNYTTIMTDSTNNLFEAVQVYKIQNQNLYLMIVEAIGSQGRYFRSFTATNLGGTWTPKPPPKTTPSPAKPTAAPPGPTTSATANSSAPTPTKP</sequence>
<feature type="compositionally biased region" description="Pro residues" evidence="11">
    <location>
        <begin position="158"/>
        <end position="177"/>
    </location>
</feature>
<name>A0A6V8KGE1_9ACTN</name>
<feature type="compositionally biased region" description="Pro residues" evidence="11">
    <location>
        <begin position="406"/>
        <end position="426"/>
    </location>
</feature>
<evidence type="ECO:0000256" key="8">
    <source>
        <dbReference type="ARBA" id="ARBA00023277"/>
    </source>
</evidence>
<protein>
    <recommendedName>
        <fullName evidence="3">non-reducing end alpha-L-arabinofuranosidase</fullName>
        <ecNumber evidence="3">3.2.1.55</ecNumber>
    </recommendedName>
</protein>
<evidence type="ECO:0000256" key="12">
    <source>
        <dbReference type="SAM" id="SignalP"/>
    </source>
</evidence>
<keyword evidence="9" id="KW-0326">Glycosidase</keyword>
<evidence type="ECO:0000256" key="6">
    <source>
        <dbReference type="ARBA" id="ARBA00022729"/>
    </source>
</evidence>
<feature type="chain" id="PRO_5028907042" description="non-reducing end alpha-L-arabinofuranosidase" evidence="12">
    <location>
        <begin position="37"/>
        <end position="442"/>
    </location>
</feature>
<dbReference type="SMART" id="SM00637">
    <property type="entry name" value="CBD_II"/>
    <property type="match status" value="1"/>
</dbReference>
<evidence type="ECO:0000256" key="9">
    <source>
        <dbReference type="ARBA" id="ARBA00023295"/>
    </source>
</evidence>
<keyword evidence="6 12" id="KW-0732">Signal</keyword>
<evidence type="ECO:0000256" key="11">
    <source>
        <dbReference type="SAM" id="MobiDB-lite"/>
    </source>
</evidence>
<feature type="domain" description="CBM2" evidence="13">
    <location>
        <begin position="33"/>
        <end position="142"/>
    </location>
</feature>
<dbReference type="GO" id="GO:0046373">
    <property type="term" value="P:L-arabinose metabolic process"/>
    <property type="evidence" value="ECO:0007669"/>
    <property type="project" value="InterPro"/>
</dbReference>
<reference evidence="14 15" key="2">
    <citation type="submission" date="2020-03" db="EMBL/GenBank/DDBJ databases">
        <authorList>
            <person name="Ichikawa N."/>
            <person name="Kimura A."/>
            <person name="Kitahashi Y."/>
            <person name="Uohara A."/>
        </authorList>
    </citation>
    <scope>NUCLEOTIDE SEQUENCE [LARGE SCALE GENOMIC DNA]</scope>
    <source>
        <strain evidence="14 15">NBRC 108639</strain>
    </source>
</reference>
<evidence type="ECO:0000256" key="7">
    <source>
        <dbReference type="ARBA" id="ARBA00022801"/>
    </source>
</evidence>
<dbReference type="Pfam" id="PF03664">
    <property type="entry name" value="Glyco_hydro_62"/>
    <property type="match status" value="1"/>
</dbReference>
<feature type="region of interest" description="Disordered" evidence="11">
    <location>
        <begin position="140"/>
        <end position="177"/>
    </location>
</feature>
<keyword evidence="4" id="KW-0964">Secreted</keyword>
<evidence type="ECO:0000256" key="5">
    <source>
        <dbReference type="ARBA" id="ARBA00022651"/>
    </source>
</evidence>
<dbReference type="InterPro" id="IPR001919">
    <property type="entry name" value="CBD2"/>
</dbReference>
<dbReference type="SUPFAM" id="SSF75005">
    <property type="entry name" value="Arabinanase/levansucrase/invertase"/>
    <property type="match status" value="1"/>
</dbReference>
<dbReference type="AlphaFoldDB" id="A0A6V8KGE1"/>
<dbReference type="EC" id="3.2.1.55" evidence="3"/>
<evidence type="ECO:0000256" key="3">
    <source>
        <dbReference type="ARBA" id="ARBA00012670"/>
    </source>
</evidence>
<feature type="compositionally biased region" description="Low complexity" evidence="11">
    <location>
        <begin position="427"/>
        <end position="442"/>
    </location>
</feature>
<feature type="signal peptide" evidence="12">
    <location>
        <begin position="1"/>
        <end position="36"/>
    </location>
</feature>
<evidence type="ECO:0000256" key="1">
    <source>
        <dbReference type="ARBA" id="ARBA00001462"/>
    </source>
</evidence>
<accession>A0A6V8KGE1</accession>
<evidence type="ECO:0000256" key="4">
    <source>
        <dbReference type="ARBA" id="ARBA00022525"/>
    </source>
</evidence>
<dbReference type="InterPro" id="IPR012291">
    <property type="entry name" value="CBM2_carb-bd_dom_sf"/>
</dbReference>
<evidence type="ECO:0000259" key="13">
    <source>
        <dbReference type="PROSITE" id="PS51173"/>
    </source>
</evidence>
<proteinExistence type="predicted"/>
<feature type="compositionally biased region" description="Low complexity" evidence="11">
    <location>
        <begin position="140"/>
        <end position="157"/>
    </location>
</feature>
<dbReference type="GO" id="GO:0005576">
    <property type="term" value="C:extracellular region"/>
    <property type="evidence" value="ECO:0007669"/>
    <property type="project" value="UniProtKB-SubCell"/>
</dbReference>
<dbReference type="PROSITE" id="PS51173">
    <property type="entry name" value="CBM2"/>
    <property type="match status" value="1"/>
</dbReference>
<dbReference type="PANTHER" id="PTHR40631">
    <property type="entry name" value="ALPHA-L-ARABINOFURANOSIDASE AXHA-2-RELATED"/>
    <property type="match status" value="1"/>
</dbReference>
<keyword evidence="7" id="KW-0378">Hydrolase</keyword>
<dbReference type="InterPro" id="IPR023296">
    <property type="entry name" value="Glyco_hydro_beta-prop_sf"/>
</dbReference>
<evidence type="ECO:0000256" key="10">
    <source>
        <dbReference type="ARBA" id="ARBA00023326"/>
    </source>
</evidence>
<feature type="region of interest" description="Disordered" evidence="11">
    <location>
        <begin position="400"/>
        <end position="442"/>
    </location>
</feature>
<dbReference type="Proteomes" id="UP000482800">
    <property type="component" value="Unassembled WGS sequence"/>
</dbReference>
<dbReference type="SUPFAM" id="SSF49384">
    <property type="entry name" value="Carbohydrate-binding domain"/>
    <property type="match status" value="1"/>
</dbReference>
<keyword evidence="5" id="KW-0858">Xylan degradation</keyword>
<reference evidence="14 15" key="1">
    <citation type="submission" date="2020-03" db="EMBL/GenBank/DDBJ databases">
        <title>Whole genome shotgun sequence of Phytohabitans houttuyneae NBRC 108639.</title>
        <authorList>
            <person name="Komaki H."/>
            <person name="Tamura T."/>
        </authorList>
    </citation>
    <scope>NUCLEOTIDE SEQUENCE [LARGE SCALE GENOMIC DNA]</scope>
    <source>
        <strain evidence="14 15">NBRC 108639</strain>
    </source>
</reference>
<evidence type="ECO:0000313" key="14">
    <source>
        <dbReference type="EMBL" id="GFJ81551.1"/>
    </source>
</evidence>
<dbReference type="Gene3D" id="2.115.10.20">
    <property type="entry name" value="Glycosyl hydrolase domain, family 43"/>
    <property type="match status" value="1"/>
</dbReference>
<dbReference type="InterPro" id="IPR008965">
    <property type="entry name" value="CBM2/CBM3_carb-bd_dom_sf"/>
</dbReference>
<dbReference type="InterPro" id="IPR005193">
    <property type="entry name" value="GH62_arabinosidase"/>
</dbReference>